<proteinExistence type="predicted"/>
<organism evidence="1">
    <name type="scientific">Myoviridae sp. ctiBE32</name>
    <dbReference type="NCBI Taxonomy" id="2826685"/>
    <lineage>
        <taxon>Viruses</taxon>
        <taxon>Duplodnaviria</taxon>
        <taxon>Heunggongvirae</taxon>
        <taxon>Uroviricota</taxon>
        <taxon>Caudoviricetes</taxon>
    </lineage>
</organism>
<accession>A0A8S5N6T6</accession>
<protein>
    <submittedName>
        <fullName evidence="1">Nucelotide kinase</fullName>
    </submittedName>
</protein>
<keyword evidence="1" id="KW-0808">Transferase</keyword>
<dbReference type="InterPro" id="IPR021739">
    <property type="entry name" value="SaV-like"/>
</dbReference>
<dbReference type="GO" id="GO:0016301">
    <property type="term" value="F:kinase activity"/>
    <property type="evidence" value="ECO:0007669"/>
    <property type="project" value="UniProtKB-KW"/>
</dbReference>
<name>A0A8S5N6T6_9CAUD</name>
<sequence length="144" mass="16465">MKHFEKHSLEEILTIEEGSGHPAIVNGKLVNCEGLSCGACDLSKYHEGCHSCAQEFLFWLYSEADPEKEENKNDPVNHPSHYTDGKIEVIDYIEDKKLGFCLGNAVKYISRAGKKDQSKYVEDLQKAIWYIQRKIEQISKEKAE</sequence>
<evidence type="ECO:0000313" key="1">
    <source>
        <dbReference type="EMBL" id="DAD90493.1"/>
    </source>
</evidence>
<dbReference type="Pfam" id="PF11753">
    <property type="entry name" value="DUF3310"/>
    <property type="match status" value="1"/>
</dbReference>
<reference evidence="1" key="1">
    <citation type="journal article" date="2021" name="Proc. Natl. Acad. Sci. U.S.A.">
        <title>A Catalog of Tens of Thousands of Viruses from Human Metagenomes Reveals Hidden Associations with Chronic Diseases.</title>
        <authorList>
            <person name="Tisza M.J."/>
            <person name="Buck C.B."/>
        </authorList>
    </citation>
    <scope>NUCLEOTIDE SEQUENCE</scope>
    <source>
        <strain evidence="1">CtiBE32</strain>
    </source>
</reference>
<dbReference type="EMBL" id="BK015088">
    <property type="protein sequence ID" value="DAD90493.1"/>
    <property type="molecule type" value="Genomic_DNA"/>
</dbReference>
<keyword evidence="1" id="KW-0418">Kinase</keyword>